<sequence length="92" mass="9771">MTVVHPAFGIPVNPGRLAPVVRKVVALGLALSDDDDLSIALGNGGRVPEYDVLTPDDQDFVLYAALATINQYNVADLIDGIVEDWIKDGAPL</sequence>
<reference evidence="2 3" key="1">
    <citation type="journal article" date="2011" name="Int. J. Syst. Evol. Microbiol.">
        <title>Ochrobactrum pecoris sp. nov., isolated from farm animals.</title>
        <authorList>
            <person name="Kampfer P."/>
            <person name="Huber B."/>
            <person name="Busse H.J."/>
            <person name="Scholz H.C."/>
            <person name="Tomaso H."/>
            <person name="Hotzel H."/>
            <person name="Melzer F."/>
        </authorList>
    </citation>
    <scope>NUCLEOTIDE SEQUENCE [LARGE SCALE GENOMIC DNA]</scope>
    <source>
        <strain evidence="2 3">08RB2639</strain>
    </source>
</reference>
<dbReference type="Proteomes" id="UP000313390">
    <property type="component" value="Unassembled WGS sequence"/>
</dbReference>
<dbReference type="EMBL" id="JACIEX010000005">
    <property type="protein sequence ID" value="MBB4094080.1"/>
    <property type="molecule type" value="Genomic_DNA"/>
</dbReference>
<gene>
    <name evidence="2" type="ORF">FIB18_20545</name>
    <name evidence="1" type="ORF">GGQ79_002599</name>
</gene>
<dbReference type="Proteomes" id="UP000553980">
    <property type="component" value="Unassembled WGS sequence"/>
</dbReference>
<reference evidence="1 4" key="3">
    <citation type="submission" date="2020-08" db="EMBL/GenBank/DDBJ databases">
        <title>Genomic Encyclopedia of Type Strains, Phase IV (KMG-IV): sequencing the most valuable type-strain genomes for metagenomic binning, comparative biology and taxonomic classification.</title>
        <authorList>
            <person name="Goeker M."/>
        </authorList>
    </citation>
    <scope>NUCLEOTIDE SEQUENCE [LARGE SCALE GENOMIC DNA]</scope>
    <source>
        <strain evidence="1 4">DSM 23868</strain>
    </source>
</reference>
<evidence type="ECO:0000313" key="1">
    <source>
        <dbReference type="EMBL" id="MBB4094080.1"/>
    </source>
</evidence>
<accession>A0A5C5CDP0</accession>
<keyword evidence="4" id="KW-1185">Reference proteome</keyword>
<evidence type="ECO:0000313" key="2">
    <source>
        <dbReference type="EMBL" id="TNV09452.1"/>
    </source>
</evidence>
<evidence type="ECO:0000313" key="4">
    <source>
        <dbReference type="Proteomes" id="UP000553980"/>
    </source>
</evidence>
<dbReference type="EMBL" id="VEWK01000013">
    <property type="protein sequence ID" value="TNV09452.1"/>
    <property type="molecule type" value="Genomic_DNA"/>
</dbReference>
<dbReference type="AlphaFoldDB" id="A0A5C5CDP0"/>
<reference evidence="2" key="2">
    <citation type="submission" date="2019-06" db="EMBL/GenBank/DDBJ databases">
        <authorList>
            <person name="Hu M."/>
        </authorList>
    </citation>
    <scope>NUCLEOTIDE SEQUENCE</scope>
    <source>
        <strain evidence="2">08RB2639</strain>
    </source>
</reference>
<proteinExistence type="predicted"/>
<name>A0A5C5CDP0_9HYPH</name>
<dbReference type="RefSeq" id="WP_140022479.1">
    <property type="nucleotide sequence ID" value="NZ_JACIEX010000005.1"/>
</dbReference>
<comment type="caution">
    <text evidence="2">The sequence shown here is derived from an EMBL/GenBank/DDBJ whole genome shotgun (WGS) entry which is preliminary data.</text>
</comment>
<organism evidence="2 3">
    <name type="scientific">Brucella pecoris</name>
    <dbReference type="NCBI Taxonomy" id="867683"/>
    <lineage>
        <taxon>Bacteria</taxon>
        <taxon>Pseudomonadati</taxon>
        <taxon>Pseudomonadota</taxon>
        <taxon>Alphaproteobacteria</taxon>
        <taxon>Hyphomicrobiales</taxon>
        <taxon>Brucellaceae</taxon>
        <taxon>Brucella/Ochrobactrum group</taxon>
        <taxon>Brucella</taxon>
    </lineage>
</organism>
<protein>
    <submittedName>
        <fullName evidence="2">Uncharacterized protein</fullName>
    </submittedName>
</protein>
<evidence type="ECO:0000313" key="3">
    <source>
        <dbReference type="Proteomes" id="UP000313390"/>
    </source>
</evidence>